<protein>
    <submittedName>
        <fullName evidence="3">Uncharacterized protein</fullName>
    </submittedName>
</protein>
<feature type="compositionally biased region" description="Polar residues" evidence="1">
    <location>
        <begin position="19"/>
        <end position="31"/>
    </location>
</feature>
<sequence length="197" mass="23114">MAQILQPNYIETQNDKQFSETPRVSRISQLPLQRLFGSPRNTRSSTPRSSRPYLQQTTNNKQPKGQNKKTTKEQQIYSELKFVTKGKKRGKEEREESKIYFSSFVIFIFGYIKPFFRICKKKKEKRKTIQRYKNFKNSKYSILLRIKGERKGTYRESVVFLSAQMAVHGGAMAKERRIRAGERVAETPMEAEAVFLI</sequence>
<evidence type="ECO:0000313" key="4">
    <source>
        <dbReference type="Proteomes" id="UP000323597"/>
    </source>
</evidence>
<gene>
    <name evidence="3" type="ORF">E1A91_D12G240300v1</name>
</gene>
<keyword evidence="2" id="KW-0812">Transmembrane</keyword>
<feature type="transmembrane region" description="Helical" evidence="2">
    <location>
        <begin position="99"/>
        <end position="116"/>
    </location>
</feature>
<feature type="compositionally biased region" description="Low complexity" evidence="1">
    <location>
        <begin position="38"/>
        <end position="52"/>
    </location>
</feature>
<feature type="region of interest" description="Disordered" evidence="1">
    <location>
        <begin position="1"/>
        <end position="73"/>
    </location>
</feature>
<evidence type="ECO:0000256" key="2">
    <source>
        <dbReference type="SAM" id="Phobius"/>
    </source>
</evidence>
<keyword evidence="2" id="KW-0472">Membrane</keyword>
<evidence type="ECO:0000256" key="1">
    <source>
        <dbReference type="SAM" id="MobiDB-lite"/>
    </source>
</evidence>
<dbReference type="EMBL" id="CM017660">
    <property type="protein sequence ID" value="TYI52334.1"/>
    <property type="molecule type" value="Genomic_DNA"/>
</dbReference>
<evidence type="ECO:0000313" key="3">
    <source>
        <dbReference type="EMBL" id="TYI52334.1"/>
    </source>
</evidence>
<organism evidence="3 4">
    <name type="scientific">Gossypium mustelinum</name>
    <name type="common">Cotton</name>
    <name type="synonym">Gossypium caicoense</name>
    <dbReference type="NCBI Taxonomy" id="34275"/>
    <lineage>
        <taxon>Eukaryota</taxon>
        <taxon>Viridiplantae</taxon>
        <taxon>Streptophyta</taxon>
        <taxon>Embryophyta</taxon>
        <taxon>Tracheophyta</taxon>
        <taxon>Spermatophyta</taxon>
        <taxon>Magnoliopsida</taxon>
        <taxon>eudicotyledons</taxon>
        <taxon>Gunneridae</taxon>
        <taxon>Pentapetalae</taxon>
        <taxon>rosids</taxon>
        <taxon>malvids</taxon>
        <taxon>Malvales</taxon>
        <taxon>Malvaceae</taxon>
        <taxon>Malvoideae</taxon>
        <taxon>Gossypium</taxon>
    </lineage>
</organism>
<name>A0A5D2SKC8_GOSMU</name>
<accession>A0A5D2SKC8</accession>
<feature type="compositionally biased region" description="Polar residues" evidence="1">
    <location>
        <begin position="1"/>
        <end position="12"/>
    </location>
</feature>
<dbReference type="AlphaFoldDB" id="A0A5D2SKC8"/>
<keyword evidence="4" id="KW-1185">Reference proteome</keyword>
<proteinExistence type="predicted"/>
<reference evidence="3 4" key="1">
    <citation type="submission" date="2019-07" db="EMBL/GenBank/DDBJ databases">
        <title>WGS assembly of Gossypium mustelinum.</title>
        <authorList>
            <person name="Chen Z.J."/>
            <person name="Sreedasyam A."/>
            <person name="Ando A."/>
            <person name="Song Q."/>
            <person name="De L."/>
            <person name="Hulse-Kemp A."/>
            <person name="Ding M."/>
            <person name="Ye W."/>
            <person name="Kirkbride R."/>
            <person name="Jenkins J."/>
            <person name="Plott C."/>
            <person name="Lovell J."/>
            <person name="Lin Y.-M."/>
            <person name="Vaughn R."/>
            <person name="Liu B."/>
            <person name="Li W."/>
            <person name="Simpson S."/>
            <person name="Scheffler B."/>
            <person name="Saski C."/>
            <person name="Grover C."/>
            <person name="Hu G."/>
            <person name="Conover J."/>
            <person name="Carlson J."/>
            <person name="Shu S."/>
            <person name="Boston L."/>
            <person name="Williams M."/>
            <person name="Peterson D."/>
            <person name="Mcgee K."/>
            <person name="Jones D."/>
            <person name="Wendel J."/>
            <person name="Stelly D."/>
            <person name="Grimwood J."/>
            <person name="Schmutz J."/>
        </authorList>
    </citation>
    <scope>NUCLEOTIDE SEQUENCE [LARGE SCALE GENOMIC DNA]</scope>
    <source>
        <strain evidence="3">1408120.09</strain>
    </source>
</reference>
<dbReference type="Proteomes" id="UP000323597">
    <property type="component" value="Chromosome D12"/>
</dbReference>
<keyword evidence="2" id="KW-1133">Transmembrane helix</keyword>
<feature type="compositionally biased region" description="Polar residues" evidence="1">
    <location>
        <begin position="53"/>
        <end position="65"/>
    </location>
</feature>